<dbReference type="EMBL" id="JAQIZT010000017">
    <property type="protein sequence ID" value="KAJ6960443.1"/>
    <property type="molecule type" value="Genomic_DNA"/>
</dbReference>
<name>A0AAD6LGZ4_9ROSI</name>
<keyword evidence="2" id="KW-1185">Reference proteome</keyword>
<gene>
    <name evidence="1" type="ORF">NC653_038470</name>
</gene>
<protein>
    <submittedName>
        <fullName evidence="1">Uncharacterized protein</fullName>
    </submittedName>
</protein>
<organism evidence="1 2">
    <name type="scientific">Populus alba x Populus x berolinensis</name>
    <dbReference type="NCBI Taxonomy" id="444605"/>
    <lineage>
        <taxon>Eukaryota</taxon>
        <taxon>Viridiplantae</taxon>
        <taxon>Streptophyta</taxon>
        <taxon>Embryophyta</taxon>
        <taxon>Tracheophyta</taxon>
        <taxon>Spermatophyta</taxon>
        <taxon>Magnoliopsida</taxon>
        <taxon>eudicotyledons</taxon>
        <taxon>Gunneridae</taxon>
        <taxon>Pentapetalae</taxon>
        <taxon>rosids</taxon>
        <taxon>fabids</taxon>
        <taxon>Malpighiales</taxon>
        <taxon>Salicaceae</taxon>
        <taxon>Saliceae</taxon>
        <taxon>Populus</taxon>
    </lineage>
</organism>
<dbReference type="Proteomes" id="UP001164929">
    <property type="component" value="Chromosome 17"/>
</dbReference>
<sequence length="91" mass="10619">MQPKLWLFAIPRKNAMKPSCSTTRDRLSIKLQRESSVTFGRQRHGKWTRPDDKEVEVSCNRVQECHANCEPRAWQSLFQIVSEESSSLEIN</sequence>
<accession>A0AAD6LGZ4</accession>
<comment type="caution">
    <text evidence="1">The sequence shown here is derived from an EMBL/GenBank/DDBJ whole genome shotgun (WGS) entry which is preliminary data.</text>
</comment>
<evidence type="ECO:0000313" key="1">
    <source>
        <dbReference type="EMBL" id="KAJ6960443.1"/>
    </source>
</evidence>
<proteinExistence type="predicted"/>
<dbReference type="AlphaFoldDB" id="A0AAD6LGZ4"/>
<evidence type="ECO:0000313" key="2">
    <source>
        <dbReference type="Proteomes" id="UP001164929"/>
    </source>
</evidence>
<reference evidence="1" key="1">
    <citation type="journal article" date="2023" name="Mol. Ecol. Resour.">
        <title>Chromosome-level genome assembly of a triploid poplar Populus alba 'Berolinensis'.</title>
        <authorList>
            <person name="Chen S."/>
            <person name="Yu Y."/>
            <person name="Wang X."/>
            <person name="Wang S."/>
            <person name="Zhang T."/>
            <person name="Zhou Y."/>
            <person name="He R."/>
            <person name="Meng N."/>
            <person name="Wang Y."/>
            <person name="Liu W."/>
            <person name="Liu Z."/>
            <person name="Liu J."/>
            <person name="Guo Q."/>
            <person name="Huang H."/>
            <person name="Sederoff R.R."/>
            <person name="Wang G."/>
            <person name="Qu G."/>
            <person name="Chen S."/>
        </authorList>
    </citation>
    <scope>NUCLEOTIDE SEQUENCE</scope>
    <source>
        <strain evidence="1">SC-2020</strain>
    </source>
</reference>